<evidence type="ECO:0000256" key="8">
    <source>
        <dbReference type="SAM" id="Phobius"/>
    </source>
</evidence>
<dbReference type="Gene3D" id="1.10.10.10">
    <property type="entry name" value="Winged helix-like DNA-binding domain superfamily/Winged helix DNA-binding domain"/>
    <property type="match status" value="1"/>
</dbReference>
<feature type="transmembrane region" description="Helical" evidence="8">
    <location>
        <begin position="163"/>
        <end position="182"/>
    </location>
</feature>
<dbReference type="STRING" id="6216.A0A0R3SA02"/>
<dbReference type="SUPFAM" id="SSF103481">
    <property type="entry name" value="Multidrug resistance efflux transporter EmrE"/>
    <property type="match status" value="2"/>
</dbReference>
<dbReference type="EMBL" id="UYSG01000194">
    <property type="protein sequence ID" value="VDL18596.1"/>
    <property type="molecule type" value="Genomic_DNA"/>
</dbReference>
<protein>
    <submittedName>
        <fullName evidence="11">PCI domain-containing protein</fullName>
    </submittedName>
</protein>
<comment type="similarity">
    <text evidence="2">Belongs to the nucleotide-sugar transporter family. SLC35B subfamily.</text>
</comment>
<reference evidence="9 10" key="2">
    <citation type="submission" date="2018-11" db="EMBL/GenBank/DDBJ databases">
        <authorList>
            <consortium name="Pathogen Informatics"/>
        </authorList>
    </citation>
    <scope>NUCLEOTIDE SEQUENCE [LARGE SCALE GENOMIC DNA]</scope>
</reference>
<sequence>MSDHNNSVGFLIFCAFGVFCSYFLYGILQEAITKTKYGPTQESFRYILSVLLIQCLINALFAKIALKVKLEPEVKKVATKDYALCALSYIGAMFSSNTSLHYVDYPTQVVGKSIKPIPVMLLSVIWARKRYPLRRYLFVGMITAGVILFMYKGNSSKNGASDGLGWGHLLLLVSLTLDGFTGGMQEDFRSRTHVGPYSLMMKLNLWSVLYLWFGVVANNELFAFLIFIKSYPFVLVNILLFGIVSAVGQMFIYTMIINFGSLMCSIVTTTRKFFTVLASIALFGHAISTQQILGAALVFSGLLADQIMGKDKRKKQNEVETSHKEENWLLPVVIAVVVDLRKFAHRLDVTSGIRITEGDDTSYSSYLERVAQSIMRLFQTCAADGRTRTEDSKKCGMMGLANQLFKIYFHINKLNLCKPIIRAIENMNIDAYFTLAQRVTYNYYVGRKAMFDGDLKLANKCLTFTFERCLASNIVNKRLALIYLIPVRMLLGIIPKSSLLHKYNLVEFEGIAVAVKNGNLQRLHDELEKNEAFFISCGIYLILEKLKMITYRNLFKRIGQILNTHLLPIGAFMKALRMMGGKIKGYLAHQQQKLVVSKLQPFPPL</sequence>
<evidence type="ECO:0000313" key="11">
    <source>
        <dbReference type="WBParaSite" id="HDID_0000113401-mRNA-1"/>
    </source>
</evidence>
<dbReference type="PANTHER" id="PTHR10778">
    <property type="entry name" value="SOLUTE CARRIER FAMILY 35 MEMBER B"/>
    <property type="match status" value="1"/>
</dbReference>
<evidence type="ECO:0000256" key="2">
    <source>
        <dbReference type="ARBA" id="ARBA00010694"/>
    </source>
</evidence>
<dbReference type="GO" id="GO:0005459">
    <property type="term" value="F:UDP-galactose transmembrane transporter activity"/>
    <property type="evidence" value="ECO:0007669"/>
    <property type="project" value="TreeGrafter"/>
</dbReference>
<reference evidence="11" key="1">
    <citation type="submission" date="2017-02" db="UniProtKB">
        <authorList>
            <consortium name="WormBaseParasite"/>
        </authorList>
    </citation>
    <scope>IDENTIFICATION</scope>
</reference>
<dbReference type="GO" id="GO:0005789">
    <property type="term" value="C:endoplasmic reticulum membrane"/>
    <property type="evidence" value="ECO:0007669"/>
    <property type="project" value="UniProtKB-SubCell"/>
</dbReference>
<evidence type="ECO:0000256" key="4">
    <source>
        <dbReference type="ARBA" id="ARBA00022692"/>
    </source>
</evidence>
<dbReference type="InterPro" id="IPR013657">
    <property type="entry name" value="SCL35B1-4/HUT1"/>
</dbReference>
<dbReference type="WBParaSite" id="HDID_0000113401-mRNA-1">
    <property type="protein sequence ID" value="HDID_0000113401-mRNA-1"/>
    <property type="gene ID" value="HDID_0000113401"/>
</dbReference>
<dbReference type="GO" id="GO:0000139">
    <property type="term" value="C:Golgi membrane"/>
    <property type="evidence" value="ECO:0007669"/>
    <property type="project" value="TreeGrafter"/>
</dbReference>
<evidence type="ECO:0000313" key="9">
    <source>
        <dbReference type="EMBL" id="VDL18596.1"/>
    </source>
</evidence>
<dbReference type="OrthoDB" id="78344at2759"/>
<keyword evidence="6 8" id="KW-1133">Transmembrane helix</keyword>
<comment type="subcellular location">
    <subcellularLocation>
        <location evidence="1">Endoplasmic reticulum membrane</location>
        <topology evidence="1">Multi-pass membrane protein</topology>
    </subcellularLocation>
</comment>
<name>A0A0R3SA02_HYMDI</name>
<evidence type="ECO:0000256" key="5">
    <source>
        <dbReference type="ARBA" id="ARBA00022824"/>
    </source>
</evidence>
<proteinExistence type="inferred from homology"/>
<evidence type="ECO:0000256" key="1">
    <source>
        <dbReference type="ARBA" id="ARBA00004477"/>
    </source>
</evidence>
<keyword evidence="4 8" id="KW-0812">Transmembrane</keyword>
<dbReference type="Proteomes" id="UP000274504">
    <property type="component" value="Unassembled WGS sequence"/>
</dbReference>
<organism evidence="11">
    <name type="scientific">Hymenolepis diminuta</name>
    <name type="common">Rat tapeworm</name>
    <dbReference type="NCBI Taxonomy" id="6216"/>
    <lineage>
        <taxon>Eukaryota</taxon>
        <taxon>Metazoa</taxon>
        <taxon>Spiralia</taxon>
        <taxon>Lophotrochozoa</taxon>
        <taxon>Platyhelminthes</taxon>
        <taxon>Cestoda</taxon>
        <taxon>Eucestoda</taxon>
        <taxon>Cyclophyllidea</taxon>
        <taxon>Hymenolepididae</taxon>
        <taxon>Hymenolepis</taxon>
    </lineage>
</organism>
<evidence type="ECO:0000256" key="6">
    <source>
        <dbReference type="ARBA" id="ARBA00022989"/>
    </source>
</evidence>
<keyword evidence="7 8" id="KW-0472">Membrane</keyword>
<evidence type="ECO:0000313" key="10">
    <source>
        <dbReference type="Proteomes" id="UP000274504"/>
    </source>
</evidence>
<feature type="transmembrane region" description="Helical" evidence="8">
    <location>
        <begin position="43"/>
        <end position="61"/>
    </location>
</feature>
<keyword evidence="3" id="KW-0813">Transport</keyword>
<evidence type="ECO:0000256" key="7">
    <source>
        <dbReference type="ARBA" id="ARBA00023136"/>
    </source>
</evidence>
<keyword evidence="5" id="KW-0256">Endoplasmic reticulum</keyword>
<dbReference type="InterPro" id="IPR037185">
    <property type="entry name" value="EmrE-like"/>
</dbReference>
<dbReference type="Pfam" id="PF08449">
    <property type="entry name" value="UAA"/>
    <property type="match status" value="1"/>
</dbReference>
<dbReference type="SMART" id="SM00753">
    <property type="entry name" value="PAM"/>
    <property type="match status" value="1"/>
</dbReference>
<feature type="transmembrane region" description="Helical" evidence="8">
    <location>
        <begin position="276"/>
        <end position="304"/>
    </location>
</feature>
<evidence type="ECO:0000256" key="3">
    <source>
        <dbReference type="ARBA" id="ARBA00022448"/>
    </source>
</evidence>
<dbReference type="GO" id="GO:0005460">
    <property type="term" value="F:UDP-glucose transmembrane transporter activity"/>
    <property type="evidence" value="ECO:0007669"/>
    <property type="project" value="TreeGrafter"/>
</dbReference>
<dbReference type="AlphaFoldDB" id="A0A0R3SA02"/>
<feature type="transmembrane region" description="Helical" evidence="8">
    <location>
        <begin position="7"/>
        <end position="28"/>
    </location>
</feature>
<feature type="transmembrane region" description="Helical" evidence="8">
    <location>
        <begin position="133"/>
        <end position="151"/>
    </location>
</feature>
<gene>
    <name evidence="9" type="ORF">HDID_LOCUS1135</name>
</gene>
<accession>A0A0R3SA02</accession>
<dbReference type="InterPro" id="IPR036388">
    <property type="entry name" value="WH-like_DNA-bd_sf"/>
</dbReference>
<dbReference type="PANTHER" id="PTHR10778:SF10">
    <property type="entry name" value="SOLUTE CARRIER FAMILY 35 MEMBER B1"/>
    <property type="match status" value="1"/>
</dbReference>